<accession>A0A815HP79</accession>
<comment type="caution">
    <text evidence="3">The sequence shown here is derived from an EMBL/GenBank/DDBJ whole genome shotgun (WGS) entry which is preliminary data.</text>
</comment>
<protein>
    <recommendedName>
        <fullName evidence="1">Glycolipid transfer protein domain-containing protein</fullName>
    </recommendedName>
</protein>
<dbReference type="InterPro" id="IPR014830">
    <property type="entry name" value="Glycolipid_transfer_prot_dom"/>
</dbReference>
<evidence type="ECO:0000313" key="2">
    <source>
        <dbReference type="EMBL" id="CAF1131908.1"/>
    </source>
</evidence>
<dbReference type="GO" id="GO:1902387">
    <property type="term" value="F:ceramide 1-phosphate binding"/>
    <property type="evidence" value="ECO:0007669"/>
    <property type="project" value="TreeGrafter"/>
</dbReference>
<dbReference type="PANTHER" id="PTHR10219">
    <property type="entry name" value="GLYCOLIPID TRANSFER PROTEIN-RELATED"/>
    <property type="match status" value="1"/>
</dbReference>
<dbReference type="GO" id="GO:0016020">
    <property type="term" value="C:membrane"/>
    <property type="evidence" value="ECO:0007669"/>
    <property type="project" value="TreeGrafter"/>
</dbReference>
<dbReference type="AlphaFoldDB" id="A0A815HP79"/>
<dbReference type="GO" id="GO:0005829">
    <property type="term" value="C:cytosol"/>
    <property type="evidence" value="ECO:0007669"/>
    <property type="project" value="TreeGrafter"/>
</dbReference>
<sequence length="181" mass="21506">MKSLHLHEFIIAFQELSKFFNHLNRVFSFIAYDLADKYDIIENLCQTNPIDYCTIQTMIEYEKFRDDKTGTIALLRLLRALEFIYLFLKQAIISPMNSSTTKHIAWDVYKQTLHKRHNKAIRLTIWFATATIPKREILKETLLHGEIEPNTADKCFPLIENIYRNIYELYEENDLLELVSL</sequence>
<dbReference type="GO" id="GO:1902388">
    <property type="term" value="F:ceramide 1-phosphate transfer activity"/>
    <property type="evidence" value="ECO:0007669"/>
    <property type="project" value="TreeGrafter"/>
</dbReference>
<dbReference type="Proteomes" id="UP000663854">
    <property type="component" value="Unassembled WGS sequence"/>
</dbReference>
<dbReference type="EMBL" id="CAJNOH010000827">
    <property type="protein sequence ID" value="CAF1131908.1"/>
    <property type="molecule type" value="Genomic_DNA"/>
</dbReference>
<dbReference type="Pfam" id="PF08718">
    <property type="entry name" value="GLTP"/>
    <property type="match status" value="1"/>
</dbReference>
<name>A0A815HP79_9BILA</name>
<evidence type="ECO:0000259" key="1">
    <source>
        <dbReference type="Pfam" id="PF08718"/>
    </source>
</evidence>
<dbReference type="EMBL" id="CAJNOL010001416">
    <property type="protein sequence ID" value="CAF1355139.1"/>
    <property type="molecule type" value="Genomic_DNA"/>
</dbReference>
<evidence type="ECO:0000313" key="3">
    <source>
        <dbReference type="EMBL" id="CAF1355139.1"/>
    </source>
</evidence>
<dbReference type="Gene3D" id="1.10.3520.10">
    <property type="entry name" value="Glycolipid transfer protein"/>
    <property type="match status" value="1"/>
</dbReference>
<dbReference type="InterPro" id="IPR036497">
    <property type="entry name" value="GLTP_sf"/>
</dbReference>
<keyword evidence="4" id="KW-1185">Reference proteome</keyword>
<reference evidence="3" key="1">
    <citation type="submission" date="2021-02" db="EMBL/GenBank/DDBJ databases">
        <authorList>
            <person name="Nowell W R."/>
        </authorList>
    </citation>
    <scope>NUCLEOTIDE SEQUENCE</scope>
</reference>
<proteinExistence type="predicted"/>
<gene>
    <name evidence="3" type="ORF">JXQ802_LOCUS32309</name>
    <name evidence="2" type="ORF">PYM288_LOCUS21261</name>
</gene>
<dbReference type="PANTHER" id="PTHR10219:SF43">
    <property type="entry name" value="GLYCOLIPID TRANSFER PROTEIN DOMAIN-CONTAINING PROTEIN"/>
    <property type="match status" value="1"/>
</dbReference>
<organism evidence="3 4">
    <name type="scientific">Rotaria sordida</name>
    <dbReference type="NCBI Taxonomy" id="392033"/>
    <lineage>
        <taxon>Eukaryota</taxon>
        <taxon>Metazoa</taxon>
        <taxon>Spiralia</taxon>
        <taxon>Gnathifera</taxon>
        <taxon>Rotifera</taxon>
        <taxon>Eurotatoria</taxon>
        <taxon>Bdelloidea</taxon>
        <taxon>Philodinida</taxon>
        <taxon>Philodinidae</taxon>
        <taxon>Rotaria</taxon>
    </lineage>
</organism>
<dbReference type="SUPFAM" id="SSF110004">
    <property type="entry name" value="Glycolipid transfer protein, GLTP"/>
    <property type="match status" value="1"/>
</dbReference>
<evidence type="ECO:0000313" key="4">
    <source>
        <dbReference type="Proteomes" id="UP000663870"/>
    </source>
</evidence>
<dbReference type="Proteomes" id="UP000663870">
    <property type="component" value="Unassembled WGS sequence"/>
</dbReference>
<feature type="domain" description="Glycolipid transfer protein" evidence="1">
    <location>
        <begin position="5"/>
        <end position="141"/>
    </location>
</feature>